<dbReference type="EMBL" id="LAZR01034384">
    <property type="protein sequence ID" value="KKL45441.1"/>
    <property type="molecule type" value="Genomic_DNA"/>
</dbReference>
<dbReference type="AlphaFoldDB" id="A0A0F9CVD1"/>
<proteinExistence type="predicted"/>
<organism evidence="1">
    <name type="scientific">marine sediment metagenome</name>
    <dbReference type="NCBI Taxonomy" id="412755"/>
    <lineage>
        <taxon>unclassified sequences</taxon>
        <taxon>metagenomes</taxon>
        <taxon>ecological metagenomes</taxon>
    </lineage>
</organism>
<name>A0A0F9CVD1_9ZZZZ</name>
<protein>
    <submittedName>
        <fullName evidence="1">Uncharacterized protein</fullName>
    </submittedName>
</protein>
<evidence type="ECO:0000313" key="1">
    <source>
        <dbReference type="EMBL" id="KKL45441.1"/>
    </source>
</evidence>
<accession>A0A0F9CVD1</accession>
<comment type="caution">
    <text evidence="1">The sequence shown here is derived from an EMBL/GenBank/DDBJ whole genome shotgun (WGS) entry which is preliminary data.</text>
</comment>
<sequence>MKEVEIVGFPYGRWFWKAIVRIDRLKKEQRTFLFQNHMLRWIRDCQRKFINAGHSTSVTWSEPL</sequence>
<gene>
    <name evidence="1" type="ORF">LCGC14_2355640</name>
</gene>
<reference evidence="1" key="1">
    <citation type="journal article" date="2015" name="Nature">
        <title>Complex archaea that bridge the gap between prokaryotes and eukaryotes.</title>
        <authorList>
            <person name="Spang A."/>
            <person name="Saw J.H."/>
            <person name="Jorgensen S.L."/>
            <person name="Zaremba-Niedzwiedzka K."/>
            <person name="Martijn J."/>
            <person name="Lind A.E."/>
            <person name="van Eijk R."/>
            <person name="Schleper C."/>
            <person name="Guy L."/>
            <person name="Ettema T.J."/>
        </authorList>
    </citation>
    <scope>NUCLEOTIDE SEQUENCE</scope>
</reference>